<dbReference type="SUPFAM" id="SSF160980">
    <property type="entry name" value="SSO1389-like"/>
    <property type="match status" value="1"/>
</dbReference>
<keyword evidence="3" id="KW-1185">Reference proteome</keyword>
<reference evidence="2" key="1">
    <citation type="submission" date="2008-03" db="EMBL/GenBank/DDBJ databases">
        <title>Complete sequence of Thermoproteus neutrophilus V24Sta.</title>
        <authorList>
            <consortium name="US DOE Joint Genome Institute"/>
            <person name="Copeland A."/>
            <person name="Lucas S."/>
            <person name="Lapidus A."/>
            <person name="Glavina del Rio T."/>
            <person name="Dalin E."/>
            <person name="Tice H."/>
            <person name="Bruce D."/>
            <person name="Goodwin L."/>
            <person name="Pitluck S."/>
            <person name="Sims D."/>
            <person name="Brettin T."/>
            <person name="Detter J.C."/>
            <person name="Han C."/>
            <person name="Kuske C.R."/>
            <person name="Schmutz J."/>
            <person name="Larimer F."/>
            <person name="Land M."/>
            <person name="Hauser L."/>
            <person name="Kyrpides N."/>
            <person name="Mikhailova N."/>
            <person name="Biddle J.F."/>
            <person name="Zhang Z."/>
            <person name="Fitz-Gibbon S.T."/>
            <person name="Lowe T.M."/>
            <person name="Saltikov C."/>
            <person name="House C.H."/>
            <person name="Richardson P."/>
        </authorList>
    </citation>
    <scope>NUCLEOTIDE SEQUENCE [LARGE SCALE GENOMIC DNA]</scope>
    <source>
        <strain evidence="2">V24Sta</strain>
    </source>
</reference>
<dbReference type="InterPro" id="IPR053857">
    <property type="entry name" value="Csx1_CARF"/>
</dbReference>
<dbReference type="AlphaFoldDB" id="B1YC78"/>
<name>B1YC78_PYRNV</name>
<sequence length="484" mass="52346">MLAGGSAALSAAAVTVIRRGVYCGVRVLLVSVWGHPPGWRKARFVAEGVGGRAFRGRAHAGVGCLPAQVLATYLAKSGLEVATLVVGFDSAVDPGGGDLRRRAVEQYLMWAEEVELQAEVVAAAGVGVHHGWRFEGTPEAVFSDVFKAVWERSEGVFQIYLDLTHAPPHLAAPVYYAAAAAAAGRGAEDKLVVVSAEAAEVEGEPCLQEAPRPPVEGTPVLRLLDSSELQSVVQRVREAASLRWLSAPGRARCSRLGRLVWLLSNGLGPLVYPGAVFEGWEPSFGPPEGPPKLEESRPVVEGRAVRYQHMRPDAAVDAALYQVWRELGHLFPGGAPLVDFLTAAAGELERRGAPRAAEALRDAAREAAQLEKTFTAVNGPDSAIWPEVWHAAERLGPPADPREYVGELAEALPQARRELEEERRRVAERGPDPRLVRDFLTRGGLAPLFIRRIDLRGGRIVKVVYDGRTVERLLKHLEQKAPPC</sequence>
<dbReference type="eggNOG" id="arCOG03433">
    <property type="taxonomic scope" value="Archaea"/>
</dbReference>
<gene>
    <name evidence="2" type="ordered locus">Tneu_0443</name>
</gene>
<protein>
    <submittedName>
        <fullName evidence="2">CRISPR-associated protein, MJ1666 family</fullName>
    </submittedName>
</protein>
<accession>B1YC78</accession>
<evidence type="ECO:0000313" key="2">
    <source>
        <dbReference type="EMBL" id="ACB39391.1"/>
    </source>
</evidence>
<dbReference type="Gene3D" id="3.40.50.10640">
    <property type="entry name" value="SSO1389-like"/>
    <property type="match status" value="1"/>
</dbReference>
<dbReference type="Proteomes" id="UP000001694">
    <property type="component" value="Chromosome"/>
</dbReference>
<feature type="domain" description="CRISPR system endoribonuclease Csx1 CARF" evidence="1">
    <location>
        <begin position="28"/>
        <end position="197"/>
    </location>
</feature>
<dbReference type="HOGENOM" id="CLU_558550_0_0_2"/>
<dbReference type="Pfam" id="PF22230">
    <property type="entry name" value="Csx1_CARF"/>
    <property type="match status" value="1"/>
</dbReference>
<evidence type="ECO:0000313" key="3">
    <source>
        <dbReference type="Proteomes" id="UP000001694"/>
    </source>
</evidence>
<evidence type="ECO:0000259" key="1">
    <source>
        <dbReference type="Pfam" id="PF22230"/>
    </source>
</evidence>
<dbReference type="KEGG" id="tne:Tneu_0443"/>
<organism evidence="2 3">
    <name type="scientific">Pyrobaculum neutrophilum (strain DSM 2338 / JCM 9278 / NBRC 100436 / V24Sta)</name>
    <name type="common">Thermoproteus neutrophilus</name>
    <dbReference type="NCBI Taxonomy" id="444157"/>
    <lineage>
        <taxon>Archaea</taxon>
        <taxon>Thermoproteota</taxon>
        <taxon>Thermoprotei</taxon>
        <taxon>Thermoproteales</taxon>
        <taxon>Thermoproteaceae</taxon>
        <taxon>Pyrobaculum</taxon>
    </lineage>
</organism>
<dbReference type="EMBL" id="CP001014">
    <property type="protein sequence ID" value="ACB39391.1"/>
    <property type="molecule type" value="Genomic_DNA"/>
</dbReference>
<proteinExistence type="predicted"/>